<dbReference type="EMBL" id="BMAT01010886">
    <property type="protein sequence ID" value="GFR62523.1"/>
    <property type="molecule type" value="Genomic_DNA"/>
</dbReference>
<proteinExistence type="predicted"/>
<accession>A0AAV4EQ10</accession>
<sequence length="97" mass="10657">MCLFNKFSTPFYWSLCATCPPRRTKPIGEEIQDGYLKLDPPMARHPIICSHNTPHMGAITLYVTAVLIKDSIEDVPVAGVSPACFANLGAAFGKRFT</sequence>
<protein>
    <submittedName>
        <fullName evidence="1">Uncharacterized protein</fullName>
    </submittedName>
</protein>
<evidence type="ECO:0000313" key="1">
    <source>
        <dbReference type="EMBL" id="GFR62523.1"/>
    </source>
</evidence>
<dbReference type="Proteomes" id="UP000762676">
    <property type="component" value="Unassembled WGS sequence"/>
</dbReference>
<keyword evidence="2" id="KW-1185">Reference proteome</keyword>
<gene>
    <name evidence="1" type="ORF">ElyMa_005458000</name>
</gene>
<name>A0AAV4EQ10_9GAST</name>
<dbReference type="AlphaFoldDB" id="A0AAV4EQ10"/>
<organism evidence="1 2">
    <name type="scientific">Elysia marginata</name>
    <dbReference type="NCBI Taxonomy" id="1093978"/>
    <lineage>
        <taxon>Eukaryota</taxon>
        <taxon>Metazoa</taxon>
        <taxon>Spiralia</taxon>
        <taxon>Lophotrochozoa</taxon>
        <taxon>Mollusca</taxon>
        <taxon>Gastropoda</taxon>
        <taxon>Heterobranchia</taxon>
        <taxon>Euthyneura</taxon>
        <taxon>Panpulmonata</taxon>
        <taxon>Sacoglossa</taxon>
        <taxon>Placobranchoidea</taxon>
        <taxon>Plakobranchidae</taxon>
        <taxon>Elysia</taxon>
    </lineage>
</organism>
<comment type="caution">
    <text evidence="1">The sequence shown here is derived from an EMBL/GenBank/DDBJ whole genome shotgun (WGS) entry which is preliminary data.</text>
</comment>
<evidence type="ECO:0000313" key="2">
    <source>
        <dbReference type="Proteomes" id="UP000762676"/>
    </source>
</evidence>
<reference evidence="1 2" key="1">
    <citation type="journal article" date="2021" name="Elife">
        <title>Chloroplast acquisition without the gene transfer in kleptoplastic sea slugs, Plakobranchus ocellatus.</title>
        <authorList>
            <person name="Maeda T."/>
            <person name="Takahashi S."/>
            <person name="Yoshida T."/>
            <person name="Shimamura S."/>
            <person name="Takaki Y."/>
            <person name="Nagai Y."/>
            <person name="Toyoda A."/>
            <person name="Suzuki Y."/>
            <person name="Arimoto A."/>
            <person name="Ishii H."/>
            <person name="Satoh N."/>
            <person name="Nishiyama T."/>
            <person name="Hasebe M."/>
            <person name="Maruyama T."/>
            <person name="Minagawa J."/>
            <person name="Obokata J."/>
            <person name="Shigenobu S."/>
        </authorList>
    </citation>
    <scope>NUCLEOTIDE SEQUENCE [LARGE SCALE GENOMIC DNA]</scope>
</reference>